<dbReference type="PANTHER" id="PTHR30561">
    <property type="entry name" value="SMR FAMILY PROTON-DEPENDENT DRUG EFFLUX TRANSPORTER SUGE"/>
    <property type="match status" value="1"/>
</dbReference>
<dbReference type="GO" id="GO:0005886">
    <property type="term" value="C:plasma membrane"/>
    <property type="evidence" value="ECO:0007669"/>
    <property type="project" value="UniProtKB-SubCell"/>
</dbReference>
<name>A0A3G8Y9Q7_9DEIO</name>
<dbReference type="Proteomes" id="UP000276417">
    <property type="component" value="Chromosome 1"/>
</dbReference>
<evidence type="ECO:0000256" key="1">
    <source>
        <dbReference type="ARBA" id="ARBA00004651"/>
    </source>
</evidence>
<evidence type="ECO:0000256" key="8">
    <source>
        <dbReference type="SAM" id="Phobius"/>
    </source>
</evidence>
<feature type="transmembrane region" description="Helical" evidence="8">
    <location>
        <begin position="86"/>
        <end position="107"/>
    </location>
</feature>
<comment type="similarity">
    <text evidence="7">Belongs to the drug/metabolite transporter (DMT) superfamily. Small multidrug resistance (SMR) (TC 2.A.7.1) family.</text>
</comment>
<evidence type="ECO:0000256" key="4">
    <source>
        <dbReference type="ARBA" id="ARBA00022692"/>
    </source>
</evidence>
<dbReference type="PANTHER" id="PTHR30561:SF1">
    <property type="entry name" value="MULTIDRUG TRANSPORTER EMRE"/>
    <property type="match status" value="1"/>
</dbReference>
<dbReference type="AlphaFoldDB" id="A0A3G8Y9Q7"/>
<dbReference type="OrthoDB" id="21828at2"/>
<dbReference type="EMBL" id="CP034183">
    <property type="protein sequence ID" value="AZI42092.1"/>
    <property type="molecule type" value="Genomic_DNA"/>
</dbReference>
<dbReference type="KEGG" id="dph:EHF33_04485"/>
<dbReference type="Gene3D" id="1.10.3730.20">
    <property type="match status" value="1"/>
</dbReference>
<dbReference type="Pfam" id="PF00893">
    <property type="entry name" value="Multi_Drug_Res"/>
    <property type="match status" value="1"/>
</dbReference>
<accession>A0A3G8Y9Q7</accession>
<keyword evidence="4 7" id="KW-0812">Transmembrane</keyword>
<keyword evidence="3" id="KW-1003">Cell membrane</keyword>
<organism evidence="9 10">
    <name type="scientific">Deinococcus psychrotolerans</name>
    <dbReference type="NCBI Taxonomy" id="2489213"/>
    <lineage>
        <taxon>Bacteria</taxon>
        <taxon>Thermotogati</taxon>
        <taxon>Deinococcota</taxon>
        <taxon>Deinococci</taxon>
        <taxon>Deinococcales</taxon>
        <taxon>Deinococcaceae</taxon>
        <taxon>Deinococcus</taxon>
    </lineage>
</organism>
<dbReference type="InterPro" id="IPR045324">
    <property type="entry name" value="Small_multidrug_res"/>
</dbReference>
<protein>
    <submittedName>
        <fullName evidence="9">Multidrug efflux SMR transporter</fullName>
    </submittedName>
</protein>
<evidence type="ECO:0000256" key="2">
    <source>
        <dbReference type="ARBA" id="ARBA00022448"/>
    </source>
</evidence>
<evidence type="ECO:0000256" key="7">
    <source>
        <dbReference type="RuleBase" id="RU003942"/>
    </source>
</evidence>
<feature type="transmembrane region" description="Helical" evidence="8">
    <location>
        <begin position="6"/>
        <end position="23"/>
    </location>
</feature>
<dbReference type="RefSeq" id="WP_124868253.1">
    <property type="nucleotide sequence ID" value="NZ_CP034183.1"/>
</dbReference>
<keyword evidence="2" id="KW-0813">Transport</keyword>
<keyword evidence="10" id="KW-1185">Reference proteome</keyword>
<keyword evidence="5 8" id="KW-1133">Transmembrane helix</keyword>
<keyword evidence="6 8" id="KW-0472">Membrane</keyword>
<evidence type="ECO:0000256" key="3">
    <source>
        <dbReference type="ARBA" id="ARBA00022475"/>
    </source>
</evidence>
<dbReference type="GO" id="GO:0022857">
    <property type="term" value="F:transmembrane transporter activity"/>
    <property type="evidence" value="ECO:0007669"/>
    <property type="project" value="InterPro"/>
</dbReference>
<sequence length="110" mass="11375">MNPYLMLIFAIVLEVIGTSALRASAGFSKLLPSLVVALGYGGAFYLISKVLTALPLGLTYAIWSGVGTALTALIGWFYFRDAFSSLALLGIALIIAGVVVLNLGGAAHGK</sequence>
<feature type="transmembrane region" description="Helical" evidence="8">
    <location>
        <begin position="30"/>
        <end position="48"/>
    </location>
</feature>
<feature type="transmembrane region" description="Helical" evidence="8">
    <location>
        <begin position="60"/>
        <end position="79"/>
    </location>
</feature>
<gene>
    <name evidence="9" type="ORF">EHF33_04485</name>
</gene>
<dbReference type="FunFam" id="1.10.3730.20:FF:000001">
    <property type="entry name" value="Quaternary ammonium compound resistance transporter SugE"/>
    <property type="match status" value="1"/>
</dbReference>
<evidence type="ECO:0000256" key="6">
    <source>
        <dbReference type="ARBA" id="ARBA00023136"/>
    </source>
</evidence>
<evidence type="ECO:0000313" key="9">
    <source>
        <dbReference type="EMBL" id="AZI42092.1"/>
    </source>
</evidence>
<dbReference type="InterPro" id="IPR037185">
    <property type="entry name" value="EmrE-like"/>
</dbReference>
<evidence type="ECO:0000313" key="10">
    <source>
        <dbReference type="Proteomes" id="UP000276417"/>
    </source>
</evidence>
<dbReference type="InterPro" id="IPR000390">
    <property type="entry name" value="Small_drug/metabolite_transptr"/>
</dbReference>
<dbReference type="SUPFAM" id="SSF103481">
    <property type="entry name" value="Multidrug resistance efflux transporter EmrE"/>
    <property type="match status" value="1"/>
</dbReference>
<proteinExistence type="inferred from homology"/>
<reference evidence="9 10" key="1">
    <citation type="submission" date="2018-11" db="EMBL/GenBank/DDBJ databases">
        <title>Deinococcus shelandsis sp. nov., isolated from South Shetland Islands soil of Antarctica.</title>
        <authorList>
            <person name="Tian J."/>
        </authorList>
    </citation>
    <scope>NUCLEOTIDE SEQUENCE [LARGE SCALE GENOMIC DNA]</scope>
    <source>
        <strain evidence="9 10">S14-83T</strain>
    </source>
</reference>
<evidence type="ECO:0000256" key="5">
    <source>
        <dbReference type="ARBA" id="ARBA00022989"/>
    </source>
</evidence>
<comment type="subcellular location">
    <subcellularLocation>
        <location evidence="1 7">Cell membrane</location>
        <topology evidence="1 7">Multi-pass membrane protein</topology>
    </subcellularLocation>
</comment>